<protein>
    <submittedName>
        <fullName evidence="1">Uncharacterized protein</fullName>
    </submittedName>
</protein>
<evidence type="ECO:0000313" key="1">
    <source>
        <dbReference type="EMBL" id="QDS72285.1"/>
    </source>
</evidence>
<name>A0A517L9I4_9PEZI</name>
<dbReference type="AlphaFoldDB" id="A0A517L9I4"/>
<reference evidence="1 2" key="1">
    <citation type="submission" date="2019-07" db="EMBL/GenBank/DDBJ databases">
        <title>Finished genome of Venturia effusa.</title>
        <authorList>
            <person name="Young C.A."/>
            <person name="Cox M.P."/>
            <person name="Ganley A.R.D."/>
            <person name="David W.J."/>
        </authorList>
    </citation>
    <scope>NUCLEOTIDE SEQUENCE [LARGE SCALE GENOMIC DNA]</scope>
    <source>
        <strain evidence="2">albino</strain>
    </source>
</reference>
<evidence type="ECO:0000313" key="2">
    <source>
        <dbReference type="Proteomes" id="UP000316270"/>
    </source>
</evidence>
<organism evidence="1 2">
    <name type="scientific">Venturia effusa</name>
    <dbReference type="NCBI Taxonomy" id="50376"/>
    <lineage>
        <taxon>Eukaryota</taxon>
        <taxon>Fungi</taxon>
        <taxon>Dikarya</taxon>
        <taxon>Ascomycota</taxon>
        <taxon>Pezizomycotina</taxon>
        <taxon>Dothideomycetes</taxon>
        <taxon>Pleosporomycetidae</taxon>
        <taxon>Venturiales</taxon>
        <taxon>Venturiaceae</taxon>
        <taxon>Venturia</taxon>
    </lineage>
</organism>
<keyword evidence="2" id="KW-1185">Reference proteome</keyword>
<dbReference type="EMBL" id="CP042191">
    <property type="protein sequence ID" value="QDS72285.1"/>
    <property type="molecule type" value="Genomic_DNA"/>
</dbReference>
<accession>A0A517L9I4</accession>
<proteinExistence type="predicted"/>
<dbReference type="OrthoDB" id="3926042at2759"/>
<gene>
    <name evidence="1" type="ORF">FKW77_006523</name>
</gene>
<dbReference type="Proteomes" id="UP000316270">
    <property type="component" value="Chromosome 7"/>
</dbReference>
<sequence length="234" mass="27728">MCYIWRCDADDFGHTGPLHVYLQHITPWNRIPFIFDEAGKAHRIHHMRLNVRSSCPIICIDAFNNQYPVSQVLIWRLDRPEATWDVFDYRYTARSYNLPLLDPLISHQLPITSQQADALAQWYDENENRRAIARGLGFASRLNGNNRAFTRRTCADLRRWDNEERPTTETIRSRLWSSQPPARLWNRKHNQLRYFDQPQPTEDRQPFEQRLGPECFLGLLPPVRLLATFLHFAD</sequence>